<dbReference type="Proteomes" id="UP000678393">
    <property type="component" value="Unassembled WGS sequence"/>
</dbReference>
<evidence type="ECO:0000256" key="1">
    <source>
        <dbReference type="SAM" id="MobiDB-lite"/>
    </source>
</evidence>
<reference evidence="3" key="1">
    <citation type="submission" date="2021-04" db="EMBL/GenBank/DDBJ databases">
        <authorList>
            <consortium name="Molecular Ecology Group"/>
        </authorList>
    </citation>
    <scope>NUCLEOTIDE SEQUENCE</scope>
</reference>
<dbReference type="AlphaFoldDB" id="A0A8S3YLX9"/>
<feature type="region of interest" description="Disordered" evidence="1">
    <location>
        <begin position="146"/>
        <end position="180"/>
    </location>
</feature>
<gene>
    <name evidence="3" type="ORF">CUNI_LOCUS1919</name>
</gene>
<dbReference type="Pfam" id="PF08385">
    <property type="entry name" value="DHC_N1"/>
    <property type="match status" value="2"/>
</dbReference>
<keyword evidence="4" id="KW-1185">Reference proteome</keyword>
<evidence type="ECO:0000259" key="2">
    <source>
        <dbReference type="Pfam" id="PF08385"/>
    </source>
</evidence>
<feature type="non-terminal residue" evidence="3">
    <location>
        <position position="673"/>
    </location>
</feature>
<evidence type="ECO:0000313" key="3">
    <source>
        <dbReference type="EMBL" id="CAG5116361.1"/>
    </source>
</evidence>
<feature type="non-terminal residue" evidence="3">
    <location>
        <position position="1"/>
    </location>
</feature>
<proteinExistence type="predicted"/>
<dbReference type="PANTHER" id="PTHR22878:SF63">
    <property type="entry name" value="DYNEIN AXONEMAL HEAVY CHAIN 10"/>
    <property type="match status" value="1"/>
</dbReference>
<comment type="caution">
    <text evidence="3">The sequence shown here is derived from an EMBL/GenBank/DDBJ whole genome shotgun (WGS) entry which is preliminary data.</text>
</comment>
<feature type="domain" description="Dynein heavy chain tail" evidence="2">
    <location>
        <begin position="250"/>
        <end position="536"/>
    </location>
</feature>
<organism evidence="3 4">
    <name type="scientific">Candidula unifasciata</name>
    <dbReference type="NCBI Taxonomy" id="100452"/>
    <lineage>
        <taxon>Eukaryota</taxon>
        <taxon>Metazoa</taxon>
        <taxon>Spiralia</taxon>
        <taxon>Lophotrochozoa</taxon>
        <taxon>Mollusca</taxon>
        <taxon>Gastropoda</taxon>
        <taxon>Heterobranchia</taxon>
        <taxon>Euthyneura</taxon>
        <taxon>Panpulmonata</taxon>
        <taxon>Eupulmonata</taxon>
        <taxon>Stylommatophora</taxon>
        <taxon>Helicina</taxon>
        <taxon>Helicoidea</taxon>
        <taxon>Geomitridae</taxon>
        <taxon>Candidula</taxon>
    </lineage>
</organism>
<dbReference type="GO" id="GO:0030286">
    <property type="term" value="C:dynein complex"/>
    <property type="evidence" value="ECO:0007669"/>
    <property type="project" value="InterPro"/>
</dbReference>
<dbReference type="EMBL" id="CAJHNH020000242">
    <property type="protein sequence ID" value="CAG5116361.1"/>
    <property type="molecule type" value="Genomic_DNA"/>
</dbReference>
<dbReference type="GO" id="GO:0051959">
    <property type="term" value="F:dynein light intermediate chain binding"/>
    <property type="evidence" value="ECO:0007669"/>
    <property type="project" value="InterPro"/>
</dbReference>
<dbReference type="PANTHER" id="PTHR22878">
    <property type="entry name" value="DYNEIN HEAVY CHAIN 6, AXONEMAL-LIKE-RELATED"/>
    <property type="match status" value="1"/>
</dbReference>
<accession>A0A8S3YLX9</accession>
<dbReference type="GO" id="GO:0045505">
    <property type="term" value="F:dynein intermediate chain binding"/>
    <property type="evidence" value="ECO:0007669"/>
    <property type="project" value="InterPro"/>
</dbReference>
<protein>
    <recommendedName>
        <fullName evidence="2">Dynein heavy chain tail domain-containing protein</fullName>
    </recommendedName>
</protein>
<sequence>PVEVPVKVAVDVPADVPFNVPVEVLVNVPVYVPAEVPVEVPVDVPVDCKGYQILTLHMAWGCLPENIANSKASSFYFMRTTPGMVPVYGSIEEAEMDMPLQLEYGLLNSHPLFMLDQLLNLVYQPLLSYHQYQHLEVTSIEGSKANADKRLSRRSQNSVADIAKRRTSESTTSGGISAAASSTTSAHLRDDFLVGLQKFMHETDKLLSELKGKVEYSIRDTDYLWMTQSSFMYTKSPTQVDTLLEATISKPRVGDGPLVELKYWRDRDSILHSVAEQLNDPIIQYMLTLHMKTEGDFEFTRRDLMKYATEAKDNVRFLSTLERHFRNIKFGVTFQSATETIPPMMNALRMIWIISRHYNTDELMVPLMERIAWELCERVVRVIDVHSLFQLHTQAIKGITSQAVKMLHTWKNSYFTIRAKIESSGRDVRWEFDRKRLFDRSDYIADVCQDLHDIAQVIEEFNNIFSQELKDVTGDADRIDDVLEQVYELVEPIALLPYDAFSPSRNASWQALKAKFYKRVVEIEDAAKDFIDESFQVRHLHISSASSVHPSDKFIDVVNNLFLEQKLNPPVFRAYPPVAGSIYWERSLFHRIKASIIRFNTMEEMMSTDIGKMASQKYLSVARSMRKFEETIFSKWFDSVEKSVPQLLRSSILTVVATPTHDSVRVSDSSSAI</sequence>
<dbReference type="GO" id="GO:0007018">
    <property type="term" value="P:microtubule-based movement"/>
    <property type="evidence" value="ECO:0007669"/>
    <property type="project" value="InterPro"/>
</dbReference>
<dbReference type="OrthoDB" id="10251809at2759"/>
<feature type="domain" description="Dynein heavy chain tail" evidence="2">
    <location>
        <begin position="555"/>
        <end position="656"/>
    </location>
</feature>
<name>A0A8S3YLX9_9EUPU</name>
<dbReference type="InterPro" id="IPR026983">
    <property type="entry name" value="DHC"/>
</dbReference>
<evidence type="ECO:0000313" key="4">
    <source>
        <dbReference type="Proteomes" id="UP000678393"/>
    </source>
</evidence>
<feature type="compositionally biased region" description="Low complexity" evidence="1">
    <location>
        <begin position="169"/>
        <end position="180"/>
    </location>
</feature>
<dbReference type="InterPro" id="IPR013594">
    <property type="entry name" value="Dynein_heavy_tail"/>
</dbReference>